<evidence type="ECO:0000313" key="2">
    <source>
        <dbReference type="Proteomes" id="UP000190648"/>
    </source>
</evidence>
<dbReference type="OrthoDB" id="408373at2759"/>
<keyword evidence="2" id="KW-1185">Reference proteome</keyword>
<dbReference type="AlphaFoldDB" id="A0A1V4L0S3"/>
<organism evidence="1 2">
    <name type="scientific">Patagioenas fasciata monilis</name>
    <dbReference type="NCBI Taxonomy" id="372326"/>
    <lineage>
        <taxon>Eukaryota</taxon>
        <taxon>Metazoa</taxon>
        <taxon>Chordata</taxon>
        <taxon>Craniata</taxon>
        <taxon>Vertebrata</taxon>
        <taxon>Euteleostomi</taxon>
        <taxon>Archelosauria</taxon>
        <taxon>Archosauria</taxon>
        <taxon>Dinosauria</taxon>
        <taxon>Saurischia</taxon>
        <taxon>Theropoda</taxon>
        <taxon>Coelurosauria</taxon>
        <taxon>Aves</taxon>
        <taxon>Neognathae</taxon>
        <taxon>Neoaves</taxon>
        <taxon>Columbimorphae</taxon>
        <taxon>Columbiformes</taxon>
        <taxon>Columbidae</taxon>
        <taxon>Patagioenas</taxon>
    </lineage>
</organism>
<accession>A0A1V4L0S3</accession>
<dbReference type="Proteomes" id="UP000190648">
    <property type="component" value="Unassembled WGS sequence"/>
</dbReference>
<comment type="caution">
    <text evidence="1">The sequence shown here is derived from an EMBL/GenBank/DDBJ whole genome shotgun (WGS) entry which is preliminary data.</text>
</comment>
<proteinExistence type="predicted"/>
<sequence>MVSILPPTTPLSPQDQLPSKIKFHEVSKRGGLLAGFPEDPPASSILCGPDLQYYIQRFQISSFRGPLNWYRNIRPNWRWALSARDRKIMMPALMVTAGKDMVLQPKMSKGMEQWVSHPGPEPLLWDPTVGFDPGCQGWKGPIQSTLPWVEPYLEMRWGWVLWRQRLRVDG</sequence>
<dbReference type="EMBL" id="LSYS01000472">
    <property type="protein sequence ID" value="OPJ90101.1"/>
    <property type="molecule type" value="Genomic_DNA"/>
</dbReference>
<dbReference type="SUPFAM" id="SSF53474">
    <property type="entry name" value="alpha/beta-Hydrolases"/>
    <property type="match status" value="1"/>
</dbReference>
<dbReference type="STRING" id="372326.A0A1V4L0S3"/>
<gene>
    <name evidence="1" type="ORF">AV530_016123</name>
</gene>
<name>A0A1V4L0S3_PATFA</name>
<dbReference type="InterPro" id="IPR029058">
    <property type="entry name" value="AB_hydrolase_fold"/>
</dbReference>
<evidence type="ECO:0000313" key="1">
    <source>
        <dbReference type="EMBL" id="OPJ90101.1"/>
    </source>
</evidence>
<protein>
    <submittedName>
        <fullName evidence="1">Uncharacterized protein</fullName>
    </submittedName>
</protein>
<reference evidence="1 2" key="1">
    <citation type="submission" date="2016-02" db="EMBL/GenBank/DDBJ databases">
        <title>Band-tailed pigeon sequencing and assembly.</title>
        <authorList>
            <person name="Soares A.E."/>
            <person name="Novak B.J."/>
            <person name="Rice E.S."/>
            <person name="O'Connell B."/>
            <person name="Chang D."/>
            <person name="Weber S."/>
            <person name="Shapiro B."/>
        </authorList>
    </citation>
    <scope>NUCLEOTIDE SEQUENCE [LARGE SCALE GENOMIC DNA]</scope>
    <source>
        <strain evidence="1">BTP2013</strain>
        <tissue evidence="1">Blood</tissue>
    </source>
</reference>
<dbReference type="Gene3D" id="3.40.50.1820">
    <property type="entry name" value="alpha/beta hydrolase"/>
    <property type="match status" value="1"/>
</dbReference>